<reference evidence="3" key="2">
    <citation type="journal article" date="2019" name="Mol. Plant Microbe Interact.">
        <title>Genome sequence resources for four phytopathogenic fungi from the Colletotrichum orbiculare species complex.</title>
        <authorList>
            <person name="Gan P."/>
            <person name="Tsushima A."/>
            <person name="Narusaka M."/>
            <person name="Narusaka Y."/>
            <person name="Takano Y."/>
            <person name="Kubo Y."/>
            <person name="Shirasu K."/>
        </authorList>
    </citation>
    <scope>GENOME REANNOTATION</scope>
    <source>
        <strain evidence="3">104-T / ATCC 96160 / CBS 514.97 / LARS 414 / MAFF 240422</strain>
    </source>
</reference>
<dbReference type="OrthoDB" id="10343433at2759"/>
<proteinExistence type="predicted"/>
<gene>
    <name evidence="2" type="ORF">Cob_v003480</name>
</gene>
<keyword evidence="1" id="KW-0812">Transmembrane</keyword>
<evidence type="ECO:0008006" key="4">
    <source>
        <dbReference type="Google" id="ProtNLM"/>
    </source>
</evidence>
<evidence type="ECO:0000256" key="1">
    <source>
        <dbReference type="SAM" id="Phobius"/>
    </source>
</evidence>
<evidence type="ECO:0000313" key="3">
    <source>
        <dbReference type="Proteomes" id="UP000014480"/>
    </source>
</evidence>
<dbReference type="AlphaFoldDB" id="A0A484G1J0"/>
<accession>A0A484G1J0</accession>
<name>A0A484G1J0_COLOR</name>
<keyword evidence="1" id="KW-1133">Transmembrane helix</keyword>
<keyword evidence="1" id="KW-0472">Membrane</keyword>
<sequence>MAAKIVRNLLLKEPGVTGAPVYDRIDDEDGAQGCSPPRHPDNTSAATKLTFFLMGFFVASSISAAILVLVPLGVEPAACAEVVVGNRSAMENLLRL</sequence>
<reference evidence="3" key="1">
    <citation type="journal article" date="2013" name="New Phytol.">
        <title>Comparative genomic and transcriptomic analyses reveal the hemibiotrophic stage shift of Colletotrichum fungi.</title>
        <authorList>
            <person name="Gan P."/>
            <person name="Ikeda K."/>
            <person name="Irieda H."/>
            <person name="Narusaka M."/>
            <person name="O'Connell R.J."/>
            <person name="Narusaka Y."/>
            <person name="Takano Y."/>
            <person name="Kubo Y."/>
            <person name="Shirasu K."/>
        </authorList>
    </citation>
    <scope>NUCLEOTIDE SEQUENCE [LARGE SCALE GENOMIC DNA]</scope>
    <source>
        <strain evidence="3">104-T / ATCC 96160 / CBS 514.97 / LARS 414 / MAFF 240422</strain>
    </source>
</reference>
<dbReference type="EMBL" id="AMCV02000005">
    <property type="protein sequence ID" value="TDZ24196.1"/>
    <property type="molecule type" value="Genomic_DNA"/>
</dbReference>
<protein>
    <recommendedName>
        <fullName evidence="4">Transmembrane protein</fullName>
    </recommendedName>
</protein>
<dbReference type="Proteomes" id="UP000014480">
    <property type="component" value="Unassembled WGS sequence"/>
</dbReference>
<organism evidence="2 3">
    <name type="scientific">Colletotrichum orbiculare (strain 104-T / ATCC 96160 / CBS 514.97 / LARS 414 / MAFF 240422)</name>
    <name type="common">Cucumber anthracnose fungus</name>
    <name type="synonym">Colletotrichum lagenarium</name>
    <dbReference type="NCBI Taxonomy" id="1213857"/>
    <lineage>
        <taxon>Eukaryota</taxon>
        <taxon>Fungi</taxon>
        <taxon>Dikarya</taxon>
        <taxon>Ascomycota</taxon>
        <taxon>Pezizomycotina</taxon>
        <taxon>Sordariomycetes</taxon>
        <taxon>Hypocreomycetidae</taxon>
        <taxon>Glomerellales</taxon>
        <taxon>Glomerellaceae</taxon>
        <taxon>Colletotrichum</taxon>
        <taxon>Colletotrichum orbiculare species complex</taxon>
    </lineage>
</organism>
<evidence type="ECO:0000313" key="2">
    <source>
        <dbReference type="EMBL" id="TDZ24196.1"/>
    </source>
</evidence>
<keyword evidence="3" id="KW-1185">Reference proteome</keyword>
<feature type="transmembrane region" description="Helical" evidence="1">
    <location>
        <begin position="51"/>
        <end position="74"/>
    </location>
</feature>
<comment type="caution">
    <text evidence="2">The sequence shown here is derived from an EMBL/GenBank/DDBJ whole genome shotgun (WGS) entry which is preliminary data.</text>
</comment>